<dbReference type="SUPFAM" id="SSF46589">
    <property type="entry name" value="tRNA-binding arm"/>
    <property type="match status" value="1"/>
</dbReference>
<evidence type="ECO:0000256" key="12">
    <source>
        <dbReference type="ARBA" id="ARBA00049255"/>
    </source>
</evidence>
<keyword evidence="9 13" id="KW-0460">Magnesium</keyword>
<dbReference type="Pfam" id="PF02912">
    <property type="entry name" value="Phe_tRNA-synt_N"/>
    <property type="match status" value="1"/>
</dbReference>
<keyword evidence="10 13" id="KW-0648">Protein biosynthesis</keyword>
<dbReference type="InterPro" id="IPR006195">
    <property type="entry name" value="aa-tRNA-synth_II"/>
</dbReference>
<evidence type="ECO:0000256" key="6">
    <source>
        <dbReference type="ARBA" id="ARBA00022723"/>
    </source>
</evidence>
<evidence type="ECO:0000256" key="7">
    <source>
        <dbReference type="ARBA" id="ARBA00022741"/>
    </source>
</evidence>
<dbReference type="EC" id="6.1.1.20" evidence="13"/>
<dbReference type="CDD" id="cd00496">
    <property type="entry name" value="PheRS_alpha_core"/>
    <property type="match status" value="1"/>
</dbReference>
<feature type="domain" description="Aminoacyl-transfer RNA synthetases class-II family profile" evidence="14">
    <location>
        <begin position="113"/>
        <end position="325"/>
    </location>
</feature>
<name>A0A2N0VK70_9BACT</name>
<proteinExistence type="inferred from homology"/>
<dbReference type="InterPro" id="IPR004529">
    <property type="entry name" value="Phe-tRNA-synth_IIc_asu"/>
</dbReference>
<keyword evidence="5 13" id="KW-0436">Ligase</keyword>
<dbReference type="GO" id="GO:0000287">
    <property type="term" value="F:magnesium ion binding"/>
    <property type="evidence" value="ECO:0007669"/>
    <property type="project" value="UniProtKB-UniRule"/>
</dbReference>
<comment type="subcellular location">
    <subcellularLocation>
        <location evidence="1 13">Cytoplasm</location>
    </subcellularLocation>
</comment>
<comment type="cofactor">
    <cofactor evidence="13">
        <name>Mg(2+)</name>
        <dbReference type="ChEBI" id="CHEBI:18420"/>
    </cofactor>
    <text evidence="13">Binds 2 magnesium ions per tetramer.</text>
</comment>
<dbReference type="PROSITE" id="PS50862">
    <property type="entry name" value="AA_TRNA_LIGASE_II"/>
    <property type="match status" value="1"/>
</dbReference>
<gene>
    <name evidence="13" type="primary">pheS</name>
    <name evidence="15" type="ORF">CWD77_03615</name>
</gene>
<dbReference type="HAMAP" id="MF_00281">
    <property type="entry name" value="Phe_tRNA_synth_alpha1"/>
    <property type="match status" value="1"/>
</dbReference>
<evidence type="ECO:0000313" key="15">
    <source>
        <dbReference type="EMBL" id="PKD44564.1"/>
    </source>
</evidence>
<dbReference type="InterPro" id="IPR045864">
    <property type="entry name" value="aa-tRNA-synth_II/BPL/LPL"/>
</dbReference>
<dbReference type="InterPro" id="IPR002319">
    <property type="entry name" value="Phenylalanyl-tRNA_Synthase"/>
</dbReference>
<dbReference type="OrthoDB" id="9800719at2"/>
<evidence type="ECO:0000256" key="2">
    <source>
        <dbReference type="ARBA" id="ARBA00010207"/>
    </source>
</evidence>
<comment type="subunit">
    <text evidence="3 13">Tetramer of two alpha and two beta subunits.</text>
</comment>
<dbReference type="PANTHER" id="PTHR11538">
    <property type="entry name" value="PHENYLALANYL-TRNA SYNTHETASE"/>
    <property type="match status" value="1"/>
</dbReference>
<protein>
    <recommendedName>
        <fullName evidence="13">Phenylalanine--tRNA ligase alpha subunit</fullName>
        <ecNumber evidence="13">6.1.1.20</ecNumber>
    </recommendedName>
    <alternativeName>
        <fullName evidence="13">Phenylalanyl-tRNA synthetase alpha subunit</fullName>
        <shortName evidence="13">PheRS</shortName>
    </alternativeName>
</protein>
<organism evidence="15 16">
    <name type="scientific">Rhodohalobacter barkolensis</name>
    <dbReference type="NCBI Taxonomy" id="2053187"/>
    <lineage>
        <taxon>Bacteria</taxon>
        <taxon>Pseudomonadati</taxon>
        <taxon>Balneolota</taxon>
        <taxon>Balneolia</taxon>
        <taxon>Balneolales</taxon>
        <taxon>Balneolaceae</taxon>
        <taxon>Rhodohalobacter</taxon>
    </lineage>
</organism>
<dbReference type="InterPro" id="IPR022911">
    <property type="entry name" value="Phe_tRNA_ligase_alpha1_bac"/>
</dbReference>
<evidence type="ECO:0000256" key="10">
    <source>
        <dbReference type="ARBA" id="ARBA00022917"/>
    </source>
</evidence>
<keyword evidence="8 13" id="KW-0067">ATP-binding</keyword>
<dbReference type="RefSeq" id="WP_101071856.1">
    <property type="nucleotide sequence ID" value="NZ_PISP01000001.1"/>
</dbReference>
<evidence type="ECO:0000256" key="5">
    <source>
        <dbReference type="ARBA" id="ARBA00022598"/>
    </source>
</evidence>
<evidence type="ECO:0000256" key="9">
    <source>
        <dbReference type="ARBA" id="ARBA00022842"/>
    </source>
</evidence>
<keyword evidence="6 13" id="KW-0479">Metal-binding</keyword>
<dbReference type="SUPFAM" id="SSF55681">
    <property type="entry name" value="Class II aaRS and biotin synthetases"/>
    <property type="match status" value="1"/>
</dbReference>
<dbReference type="Proteomes" id="UP000233398">
    <property type="component" value="Unassembled WGS sequence"/>
</dbReference>
<keyword evidence="11 13" id="KW-0030">Aminoacyl-tRNA synthetase</keyword>
<evidence type="ECO:0000256" key="13">
    <source>
        <dbReference type="HAMAP-Rule" id="MF_00281"/>
    </source>
</evidence>
<dbReference type="InterPro" id="IPR010978">
    <property type="entry name" value="tRNA-bd_arm"/>
</dbReference>
<dbReference type="PANTHER" id="PTHR11538:SF41">
    <property type="entry name" value="PHENYLALANINE--TRNA LIGASE, MITOCHONDRIAL"/>
    <property type="match status" value="1"/>
</dbReference>
<dbReference type="NCBIfam" id="TIGR00468">
    <property type="entry name" value="pheS"/>
    <property type="match status" value="1"/>
</dbReference>
<feature type="binding site" evidence="13">
    <location>
        <position position="257"/>
    </location>
    <ligand>
        <name>Mg(2+)</name>
        <dbReference type="ChEBI" id="CHEBI:18420"/>
        <note>shared with beta subunit</note>
    </ligand>
</feature>
<evidence type="ECO:0000256" key="3">
    <source>
        <dbReference type="ARBA" id="ARBA00011209"/>
    </source>
</evidence>
<dbReference type="GO" id="GO:0000049">
    <property type="term" value="F:tRNA binding"/>
    <property type="evidence" value="ECO:0007669"/>
    <property type="project" value="InterPro"/>
</dbReference>
<evidence type="ECO:0000256" key="8">
    <source>
        <dbReference type="ARBA" id="ARBA00022840"/>
    </source>
</evidence>
<sequence>MIEKIELIKKEIKNFQITNEKQLEAFRLEFLSRNGKVQEMFGMMGNVPNEKKAEMGKAMNKVKILAQEKFEDSKSNLQSASRKEFGAKDDITLPVEPTYTGSFHPLTQALDEIKQIFLRLGFNIADGPELEDDFHNFTALNFPPDHPARDMQDTFFVRKSDQPDEQDLVLRTHTSPVQIRLMKDQQPPLRSIMPGRVYRNEAVTAKSYFQFNQVEGLYVDKNVTMGELIETLVMFAKLMYGSDVKYRVRPSFFPFTEPSIEMDVWWENEKGGQWLEILGAGMVDPNVFEAVNVDPEIYTGFAFGMGVDRIAMLRYGIDDIRLLYENDLRFLNQFKS</sequence>
<accession>A0A2N0VK70</accession>
<dbReference type="InterPro" id="IPR004188">
    <property type="entry name" value="Phe-tRNA_ligase_II_N"/>
</dbReference>
<dbReference type="Gene3D" id="3.30.930.10">
    <property type="entry name" value="Bira Bifunctional Protein, Domain 2"/>
    <property type="match status" value="1"/>
</dbReference>
<comment type="catalytic activity">
    <reaction evidence="12 13">
        <text>tRNA(Phe) + L-phenylalanine + ATP = L-phenylalanyl-tRNA(Phe) + AMP + diphosphate + H(+)</text>
        <dbReference type="Rhea" id="RHEA:19413"/>
        <dbReference type="Rhea" id="RHEA-COMP:9668"/>
        <dbReference type="Rhea" id="RHEA-COMP:9699"/>
        <dbReference type="ChEBI" id="CHEBI:15378"/>
        <dbReference type="ChEBI" id="CHEBI:30616"/>
        <dbReference type="ChEBI" id="CHEBI:33019"/>
        <dbReference type="ChEBI" id="CHEBI:58095"/>
        <dbReference type="ChEBI" id="CHEBI:78442"/>
        <dbReference type="ChEBI" id="CHEBI:78531"/>
        <dbReference type="ChEBI" id="CHEBI:456215"/>
        <dbReference type="EC" id="6.1.1.20"/>
    </reaction>
</comment>
<keyword evidence="16" id="KW-1185">Reference proteome</keyword>
<dbReference type="GO" id="GO:0005737">
    <property type="term" value="C:cytoplasm"/>
    <property type="evidence" value="ECO:0007669"/>
    <property type="project" value="UniProtKB-SubCell"/>
</dbReference>
<evidence type="ECO:0000256" key="11">
    <source>
        <dbReference type="ARBA" id="ARBA00023146"/>
    </source>
</evidence>
<dbReference type="EMBL" id="PISP01000001">
    <property type="protein sequence ID" value="PKD44564.1"/>
    <property type="molecule type" value="Genomic_DNA"/>
</dbReference>
<evidence type="ECO:0000256" key="1">
    <source>
        <dbReference type="ARBA" id="ARBA00004496"/>
    </source>
</evidence>
<keyword evidence="4 13" id="KW-0963">Cytoplasm</keyword>
<dbReference type="GO" id="GO:0006432">
    <property type="term" value="P:phenylalanyl-tRNA aminoacylation"/>
    <property type="evidence" value="ECO:0007669"/>
    <property type="project" value="UniProtKB-UniRule"/>
</dbReference>
<evidence type="ECO:0000259" key="14">
    <source>
        <dbReference type="PROSITE" id="PS50862"/>
    </source>
</evidence>
<evidence type="ECO:0000256" key="4">
    <source>
        <dbReference type="ARBA" id="ARBA00022490"/>
    </source>
</evidence>
<dbReference type="GO" id="GO:0004826">
    <property type="term" value="F:phenylalanine-tRNA ligase activity"/>
    <property type="evidence" value="ECO:0007669"/>
    <property type="project" value="UniProtKB-UniRule"/>
</dbReference>
<comment type="caution">
    <text evidence="15">The sequence shown here is derived from an EMBL/GenBank/DDBJ whole genome shotgun (WGS) entry which is preliminary data.</text>
</comment>
<comment type="similarity">
    <text evidence="2 13">Belongs to the class-II aminoacyl-tRNA synthetase family. Phe-tRNA synthetase alpha subunit type 1 subfamily.</text>
</comment>
<dbReference type="GO" id="GO:0005524">
    <property type="term" value="F:ATP binding"/>
    <property type="evidence" value="ECO:0007669"/>
    <property type="project" value="UniProtKB-UniRule"/>
</dbReference>
<reference evidence="15 16" key="1">
    <citation type="submission" date="2017-11" db="EMBL/GenBank/DDBJ databases">
        <title>Rhodohalobacter 15182 sp. nov., isolated from a salt lake.</title>
        <authorList>
            <person name="Han S."/>
        </authorList>
    </citation>
    <scope>NUCLEOTIDE SEQUENCE [LARGE SCALE GENOMIC DNA]</scope>
    <source>
        <strain evidence="15 16">15182</strain>
    </source>
</reference>
<keyword evidence="7 13" id="KW-0547">Nucleotide-binding</keyword>
<dbReference type="Pfam" id="PF01409">
    <property type="entry name" value="tRNA-synt_2d"/>
    <property type="match status" value="1"/>
</dbReference>
<dbReference type="AlphaFoldDB" id="A0A2N0VK70"/>
<evidence type="ECO:0000313" key="16">
    <source>
        <dbReference type="Proteomes" id="UP000233398"/>
    </source>
</evidence>